<keyword evidence="6" id="KW-0449">Lipoprotein</keyword>
<evidence type="ECO:0000256" key="3">
    <source>
        <dbReference type="ARBA" id="ARBA00022481"/>
    </source>
</evidence>
<dbReference type="PRINTS" id="PR00449">
    <property type="entry name" value="RASTRNSFRMNG"/>
</dbReference>
<evidence type="ECO:0000313" key="10">
    <source>
        <dbReference type="WBParaSite" id="PSAMB.scaffold73size86561.g1522.t1"/>
    </source>
</evidence>
<name>A0A914X9M1_9BILA</name>
<dbReference type="Gene3D" id="3.40.50.300">
    <property type="entry name" value="P-loop containing nucleotide triphosphate hydrolases"/>
    <property type="match status" value="1"/>
</dbReference>
<evidence type="ECO:0000256" key="1">
    <source>
        <dbReference type="ARBA" id="ARBA00004193"/>
    </source>
</evidence>
<keyword evidence="2" id="KW-1003">Cell membrane</keyword>
<dbReference type="SMART" id="SM00174">
    <property type="entry name" value="RHO"/>
    <property type="match status" value="1"/>
</dbReference>
<feature type="compositionally biased region" description="Polar residues" evidence="8">
    <location>
        <begin position="97"/>
        <end position="111"/>
    </location>
</feature>
<dbReference type="GO" id="GO:0005886">
    <property type="term" value="C:plasma membrane"/>
    <property type="evidence" value="ECO:0007669"/>
    <property type="project" value="UniProtKB-SubCell"/>
</dbReference>
<keyword evidence="3" id="KW-0488">Methylation</keyword>
<dbReference type="GO" id="GO:0003924">
    <property type="term" value="F:GTPase activity"/>
    <property type="evidence" value="ECO:0007669"/>
    <property type="project" value="InterPro"/>
</dbReference>
<dbReference type="InterPro" id="IPR005225">
    <property type="entry name" value="Small_GTP-bd"/>
</dbReference>
<sequence length="342" mass="37708">MIRTLYERICCSCWPSSLPIQLAPKPDSVQLLANYPHYDSPASCSRRPLCDGQEATTRRYSAIEVANMTDSPRRRLRPSVPSPRAHSPLGPRHSESSIRSQAARNSMSSAGGSKTAELKLAVLGAPKVGKTALVGQFLWGGFIQEYRPTVEEFNWVEYDLGDGADFLLKVIDTSGSHDFLAMRHLYTKTSDAFLVVFSVDDVGSFEEARQILEEIKRTNMKDAPVLLLANKTDLYASDCHWPVAEAEIGRCVSDSRCAYTALTATNSEMVQQVFRQVMQQTRGVDASPGPNSMLKKRRQSMPVASSRERGAGGLDPKDFARIAEAAKRAERENKGRGSCTIS</sequence>
<dbReference type="PANTHER" id="PTHR46149:SF7">
    <property type="entry name" value="GTP-BINDING PROTEIN DI-RAS2"/>
    <property type="match status" value="1"/>
</dbReference>
<dbReference type="InterPro" id="IPR027417">
    <property type="entry name" value="P-loop_NTPase"/>
</dbReference>
<organism evidence="9 10">
    <name type="scientific">Plectus sambesii</name>
    <dbReference type="NCBI Taxonomy" id="2011161"/>
    <lineage>
        <taxon>Eukaryota</taxon>
        <taxon>Metazoa</taxon>
        <taxon>Ecdysozoa</taxon>
        <taxon>Nematoda</taxon>
        <taxon>Chromadorea</taxon>
        <taxon>Plectida</taxon>
        <taxon>Plectina</taxon>
        <taxon>Plectoidea</taxon>
        <taxon>Plectidae</taxon>
        <taxon>Plectus</taxon>
    </lineage>
</organism>
<comment type="subcellular location">
    <subcellularLocation>
        <location evidence="1">Cell membrane</location>
        <topology evidence="1">Lipid-anchor</topology>
    </subcellularLocation>
</comment>
<dbReference type="Proteomes" id="UP000887566">
    <property type="component" value="Unplaced"/>
</dbReference>
<dbReference type="SUPFAM" id="SSF52540">
    <property type="entry name" value="P-loop containing nucleoside triphosphate hydrolases"/>
    <property type="match status" value="1"/>
</dbReference>
<keyword evidence="4" id="KW-0342">GTP-binding</keyword>
<dbReference type="AlphaFoldDB" id="A0A914X9M1"/>
<keyword evidence="5" id="KW-0472">Membrane</keyword>
<evidence type="ECO:0000256" key="5">
    <source>
        <dbReference type="ARBA" id="ARBA00023136"/>
    </source>
</evidence>
<dbReference type="SMART" id="SM00175">
    <property type="entry name" value="RAB"/>
    <property type="match status" value="1"/>
</dbReference>
<evidence type="ECO:0000256" key="6">
    <source>
        <dbReference type="ARBA" id="ARBA00023288"/>
    </source>
</evidence>
<dbReference type="WBParaSite" id="PSAMB.scaffold73size86561.g1522.t1">
    <property type="protein sequence ID" value="PSAMB.scaffold73size86561.g1522.t1"/>
    <property type="gene ID" value="PSAMB.scaffold73size86561.g1522"/>
</dbReference>
<dbReference type="GO" id="GO:0005525">
    <property type="term" value="F:GTP binding"/>
    <property type="evidence" value="ECO:0007669"/>
    <property type="project" value="UniProtKB-KW"/>
</dbReference>
<reference evidence="10" key="1">
    <citation type="submission" date="2022-11" db="UniProtKB">
        <authorList>
            <consortium name="WormBaseParasite"/>
        </authorList>
    </citation>
    <scope>IDENTIFICATION</scope>
</reference>
<accession>A0A914X9M1</accession>
<proteinExistence type="inferred from homology"/>
<evidence type="ECO:0000256" key="8">
    <source>
        <dbReference type="SAM" id="MobiDB-lite"/>
    </source>
</evidence>
<dbReference type="InterPro" id="IPR052236">
    <property type="entry name" value="Small_GTPase_RasD"/>
</dbReference>
<dbReference type="InterPro" id="IPR001806">
    <property type="entry name" value="Small_GTPase"/>
</dbReference>
<feature type="region of interest" description="Disordered" evidence="8">
    <location>
        <begin position="66"/>
        <end position="111"/>
    </location>
</feature>
<dbReference type="PROSITE" id="PS51421">
    <property type="entry name" value="RAS"/>
    <property type="match status" value="1"/>
</dbReference>
<evidence type="ECO:0000313" key="9">
    <source>
        <dbReference type="Proteomes" id="UP000887566"/>
    </source>
</evidence>
<evidence type="ECO:0000256" key="2">
    <source>
        <dbReference type="ARBA" id="ARBA00022475"/>
    </source>
</evidence>
<dbReference type="PANTHER" id="PTHR46149">
    <property type="entry name" value="MIP08469P"/>
    <property type="match status" value="1"/>
</dbReference>
<dbReference type="NCBIfam" id="TIGR00231">
    <property type="entry name" value="small_GTP"/>
    <property type="match status" value="1"/>
</dbReference>
<keyword evidence="4" id="KW-0547">Nucleotide-binding</keyword>
<dbReference type="PROSITE" id="PS51419">
    <property type="entry name" value="RAB"/>
    <property type="match status" value="1"/>
</dbReference>
<dbReference type="SMART" id="SM00173">
    <property type="entry name" value="RAS"/>
    <property type="match status" value="1"/>
</dbReference>
<keyword evidence="9" id="KW-1185">Reference proteome</keyword>
<evidence type="ECO:0000256" key="7">
    <source>
        <dbReference type="ARBA" id="ARBA00038061"/>
    </source>
</evidence>
<protein>
    <submittedName>
        <fullName evidence="10">Uncharacterized protein</fullName>
    </submittedName>
</protein>
<feature type="region of interest" description="Disordered" evidence="8">
    <location>
        <begin position="282"/>
        <end position="320"/>
    </location>
</feature>
<comment type="similarity">
    <text evidence="7">Belongs to the small GTPase superfamily. RasD family.</text>
</comment>
<dbReference type="Pfam" id="PF00071">
    <property type="entry name" value="Ras"/>
    <property type="match status" value="1"/>
</dbReference>
<feature type="compositionally biased region" description="Basic and acidic residues" evidence="8">
    <location>
        <begin position="306"/>
        <end position="320"/>
    </location>
</feature>
<evidence type="ECO:0000256" key="4">
    <source>
        <dbReference type="ARBA" id="ARBA00023134"/>
    </source>
</evidence>